<evidence type="ECO:0000256" key="4">
    <source>
        <dbReference type="ARBA" id="ARBA00023125"/>
    </source>
</evidence>
<reference evidence="8 9" key="1">
    <citation type="submission" date="2016-10" db="EMBL/GenBank/DDBJ databases">
        <authorList>
            <person name="de Groot N.N."/>
        </authorList>
    </citation>
    <scope>NUCLEOTIDE SEQUENCE [LARGE SCALE GENOMIC DNA]</scope>
    <source>
        <strain evidence="8 9">CGMCC 4.5739</strain>
    </source>
</reference>
<keyword evidence="8" id="KW-0808">Transferase</keyword>
<keyword evidence="5" id="KW-0804">Transcription</keyword>
<evidence type="ECO:0000256" key="2">
    <source>
        <dbReference type="ARBA" id="ARBA00022898"/>
    </source>
</evidence>
<feature type="region of interest" description="Disordered" evidence="6">
    <location>
        <begin position="103"/>
        <end position="130"/>
    </location>
</feature>
<dbReference type="GO" id="GO:0030170">
    <property type="term" value="F:pyridoxal phosphate binding"/>
    <property type="evidence" value="ECO:0007669"/>
    <property type="project" value="InterPro"/>
</dbReference>
<organism evidence="8 9">
    <name type="scientific">Streptomyces aidingensis</name>
    <dbReference type="NCBI Taxonomy" id="910347"/>
    <lineage>
        <taxon>Bacteria</taxon>
        <taxon>Bacillati</taxon>
        <taxon>Actinomycetota</taxon>
        <taxon>Actinomycetes</taxon>
        <taxon>Kitasatosporales</taxon>
        <taxon>Streptomycetaceae</taxon>
        <taxon>Streptomyces</taxon>
    </lineage>
</organism>
<evidence type="ECO:0000256" key="1">
    <source>
        <dbReference type="ARBA" id="ARBA00005384"/>
    </source>
</evidence>
<dbReference type="InterPro" id="IPR015424">
    <property type="entry name" value="PyrdxlP-dep_Trfase"/>
</dbReference>
<protein>
    <submittedName>
        <fullName evidence="8">GntR family transcriptional regulator / MocR family aminotransferase</fullName>
    </submittedName>
</protein>
<evidence type="ECO:0000313" key="9">
    <source>
        <dbReference type="Proteomes" id="UP000199207"/>
    </source>
</evidence>
<keyword evidence="9" id="KW-1185">Reference proteome</keyword>
<gene>
    <name evidence="8" type="ORF">SAMN05421773_11320</name>
</gene>
<sequence length="506" mass="53843">MTPRPLYRPAATISRSNRPADLRSNLAWSVFLDLDAQPYPTLRDRLAAALRAAIRSGRLAPGSALPPSRTLATELRCSRWAVTEAYGQLVAEGHLVARTGSATRVREVDPPADAPAPPAPAPPAPAHAPYDLTPSLPDLRAFPNRRWLDALRSTMVAGALTDLAHPPPDGNPRLRGLVADYLRRGRDARAEAADVLITGGVTDGVLRVCRALRGAGFTALAVEDPGWPGLRQAAAAEGLEVIGVPVDEEGLRVDLLARHPGLRAVLVAPGHQFPSGAVLSPARREALLAWARETDGVVLEDDSAPPFRYAGRPTGTLQGRDADRVFLLGSTSKTLAPGIGIGWLLVPRRWASVVQATATATDPERPSGLWQATMARFMEAGAYDRHLRATRGRYRLRRAALVRQLAASLPEVRLGGADAGLHLVAHLPAGVEETAVVRRLGRFGVRLAGLDNYRLRPDPGRPGLVIGYGNLPDAAVPGVIERITTAARIGLGNPVRNGPAAVRPPP</sequence>
<dbReference type="Proteomes" id="UP000199207">
    <property type="component" value="Unassembled WGS sequence"/>
</dbReference>
<dbReference type="PANTHER" id="PTHR46577">
    <property type="entry name" value="HTH-TYPE TRANSCRIPTIONAL REGULATORY PROTEIN GABR"/>
    <property type="match status" value="1"/>
</dbReference>
<dbReference type="InterPro" id="IPR015421">
    <property type="entry name" value="PyrdxlP-dep_Trfase_major"/>
</dbReference>
<keyword evidence="8" id="KW-0032">Aminotransferase</keyword>
<dbReference type="AlphaFoldDB" id="A0A1I1RBU5"/>
<keyword evidence="4" id="KW-0238">DNA-binding</keyword>
<evidence type="ECO:0000313" key="8">
    <source>
        <dbReference type="EMBL" id="SFD31844.1"/>
    </source>
</evidence>
<dbReference type="SUPFAM" id="SSF53383">
    <property type="entry name" value="PLP-dependent transferases"/>
    <property type="match status" value="1"/>
</dbReference>
<dbReference type="InterPro" id="IPR051446">
    <property type="entry name" value="HTH_trans_reg/aminotransferase"/>
</dbReference>
<evidence type="ECO:0000256" key="5">
    <source>
        <dbReference type="ARBA" id="ARBA00023163"/>
    </source>
</evidence>
<evidence type="ECO:0000256" key="6">
    <source>
        <dbReference type="SAM" id="MobiDB-lite"/>
    </source>
</evidence>
<dbReference type="PANTHER" id="PTHR46577:SF1">
    <property type="entry name" value="HTH-TYPE TRANSCRIPTIONAL REGULATORY PROTEIN GABR"/>
    <property type="match status" value="1"/>
</dbReference>
<feature type="compositionally biased region" description="Pro residues" evidence="6">
    <location>
        <begin position="112"/>
        <end position="126"/>
    </location>
</feature>
<keyword evidence="3" id="KW-0805">Transcription regulation</keyword>
<comment type="similarity">
    <text evidence="1">In the C-terminal section; belongs to the class-I pyridoxal-phosphate-dependent aminotransferase family.</text>
</comment>
<dbReference type="GO" id="GO:0003700">
    <property type="term" value="F:DNA-binding transcription factor activity"/>
    <property type="evidence" value="ECO:0007669"/>
    <property type="project" value="InterPro"/>
</dbReference>
<dbReference type="InterPro" id="IPR036388">
    <property type="entry name" value="WH-like_DNA-bd_sf"/>
</dbReference>
<dbReference type="PROSITE" id="PS50949">
    <property type="entry name" value="HTH_GNTR"/>
    <property type="match status" value="1"/>
</dbReference>
<dbReference type="Pfam" id="PF00155">
    <property type="entry name" value="Aminotran_1_2"/>
    <property type="match status" value="1"/>
</dbReference>
<dbReference type="SUPFAM" id="SSF46785">
    <property type="entry name" value="Winged helix' DNA-binding domain"/>
    <property type="match status" value="1"/>
</dbReference>
<dbReference type="STRING" id="910347.SAMN05421773_11320"/>
<dbReference type="Pfam" id="PF00392">
    <property type="entry name" value="GntR"/>
    <property type="match status" value="1"/>
</dbReference>
<dbReference type="Gene3D" id="3.40.640.10">
    <property type="entry name" value="Type I PLP-dependent aspartate aminotransferase-like (Major domain)"/>
    <property type="match status" value="1"/>
</dbReference>
<dbReference type="GO" id="GO:0003677">
    <property type="term" value="F:DNA binding"/>
    <property type="evidence" value="ECO:0007669"/>
    <property type="project" value="UniProtKB-KW"/>
</dbReference>
<dbReference type="InterPro" id="IPR000524">
    <property type="entry name" value="Tscrpt_reg_HTH_GntR"/>
</dbReference>
<evidence type="ECO:0000259" key="7">
    <source>
        <dbReference type="PROSITE" id="PS50949"/>
    </source>
</evidence>
<proteinExistence type="inferred from homology"/>
<dbReference type="InterPro" id="IPR004839">
    <property type="entry name" value="Aminotransferase_I/II_large"/>
</dbReference>
<name>A0A1I1RBU5_9ACTN</name>
<dbReference type="CDD" id="cd07377">
    <property type="entry name" value="WHTH_GntR"/>
    <property type="match status" value="1"/>
</dbReference>
<evidence type="ECO:0000256" key="3">
    <source>
        <dbReference type="ARBA" id="ARBA00023015"/>
    </source>
</evidence>
<keyword evidence="2" id="KW-0663">Pyridoxal phosphate</keyword>
<accession>A0A1I1RBU5</accession>
<dbReference type="InterPro" id="IPR036390">
    <property type="entry name" value="WH_DNA-bd_sf"/>
</dbReference>
<dbReference type="GO" id="GO:0008483">
    <property type="term" value="F:transaminase activity"/>
    <property type="evidence" value="ECO:0007669"/>
    <property type="project" value="UniProtKB-KW"/>
</dbReference>
<feature type="domain" description="HTH gntR-type" evidence="7">
    <location>
        <begin position="40"/>
        <end position="108"/>
    </location>
</feature>
<dbReference type="EMBL" id="FOLM01000013">
    <property type="protein sequence ID" value="SFD31844.1"/>
    <property type="molecule type" value="Genomic_DNA"/>
</dbReference>
<dbReference type="SMART" id="SM00345">
    <property type="entry name" value="HTH_GNTR"/>
    <property type="match status" value="1"/>
</dbReference>
<dbReference type="Gene3D" id="1.10.10.10">
    <property type="entry name" value="Winged helix-like DNA-binding domain superfamily/Winged helix DNA-binding domain"/>
    <property type="match status" value="1"/>
</dbReference>
<dbReference type="CDD" id="cd00609">
    <property type="entry name" value="AAT_like"/>
    <property type="match status" value="1"/>
</dbReference>